<dbReference type="AlphaFoldDB" id="A0AA38KTZ2"/>
<comment type="similarity">
    <text evidence="2">Belongs to the TMEM14 family.</text>
</comment>
<dbReference type="GO" id="GO:0009706">
    <property type="term" value="C:chloroplast inner membrane"/>
    <property type="evidence" value="ECO:0007669"/>
    <property type="project" value="TreeGrafter"/>
</dbReference>
<dbReference type="Gene3D" id="1.10.10.1740">
    <property type="entry name" value="Transmembrane protein 14-like"/>
    <property type="match status" value="1"/>
</dbReference>
<keyword evidence="5" id="KW-0472">Membrane</keyword>
<dbReference type="EMBL" id="JAHRHJ020000007">
    <property type="protein sequence ID" value="KAH9308794.1"/>
    <property type="molecule type" value="Genomic_DNA"/>
</dbReference>
<keyword evidence="8" id="KW-1185">Reference proteome</keyword>
<dbReference type="PANTHER" id="PTHR12668">
    <property type="entry name" value="TRANSMEMBRANE PROTEIN 14, 15"/>
    <property type="match status" value="1"/>
</dbReference>
<reference evidence="7 8" key="1">
    <citation type="journal article" date="2021" name="Nat. Plants">
        <title>The Taxus genome provides insights into paclitaxel biosynthesis.</title>
        <authorList>
            <person name="Xiong X."/>
            <person name="Gou J."/>
            <person name="Liao Q."/>
            <person name="Li Y."/>
            <person name="Zhou Q."/>
            <person name="Bi G."/>
            <person name="Li C."/>
            <person name="Du R."/>
            <person name="Wang X."/>
            <person name="Sun T."/>
            <person name="Guo L."/>
            <person name="Liang H."/>
            <person name="Lu P."/>
            <person name="Wu Y."/>
            <person name="Zhang Z."/>
            <person name="Ro D.K."/>
            <person name="Shang Y."/>
            <person name="Huang S."/>
            <person name="Yan J."/>
        </authorList>
    </citation>
    <scope>NUCLEOTIDE SEQUENCE [LARGE SCALE GENOMIC DNA]</scope>
    <source>
        <strain evidence="7">Ta-2019</strain>
    </source>
</reference>
<evidence type="ECO:0000256" key="2">
    <source>
        <dbReference type="ARBA" id="ARBA00007590"/>
    </source>
</evidence>
<evidence type="ECO:0000256" key="3">
    <source>
        <dbReference type="ARBA" id="ARBA00022692"/>
    </source>
</evidence>
<evidence type="ECO:0000256" key="1">
    <source>
        <dbReference type="ARBA" id="ARBA00004370"/>
    </source>
</evidence>
<dbReference type="InterPro" id="IPR005349">
    <property type="entry name" value="TMEM14"/>
</dbReference>
<evidence type="ECO:0000256" key="5">
    <source>
        <dbReference type="ARBA" id="ARBA00023136"/>
    </source>
</evidence>
<comment type="subcellular location">
    <subcellularLocation>
        <location evidence="1">Membrane</location>
    </subcellularLocation>
</comment>
<organism evidence="7 8">
    <name type="scientific">Taxus chinensis</name>
    <name type="common">Chinese yew</name>
    <name type="synonym">Taxus wallichiana var. chinensis</name>
    <dbReference type="NCBI Taxonomy" id="29808"/>
    <lineage>
        <taxon>Eukaryota</taxon>
        <taxon>Viridiplantae</taxon>
        <taxon>Streptophyta</taxon>
        <taxon>Embryophyta</taxon>
        <taxon>Tracheophyta</taxon>
        <taxon>Spermatophyta</taxon>
        <taxon>Pinopsida</taxon>
        <taxon>Pinidae</taxon>
        <taxon>Conifers II</taxon>
        <taxon>Cupressales</taxon>
        <taxon>Taxaceae</taxon>
        <taxon>Taxus</taxon>
    </lineage>
</organism>
<evidence type="ECO:0000313" key="8">
    <source>
        <dbReference type="Proteomes" id="UP000824469"/>
    </source>
</evidence>
<dbReference type="Proteomes" id="UP000824469">
    <property type="component" value="Unassembled WGS sequence"/>
</dbReference>
<dbReference type="OMA" id="EASEHKH"/>
<dbReference type="GO" id="GO:0015245">
    <property type="term" value="F:fatty acid transmembrane transporter activity"/>
    <property type="evidence" value="ECO:0007669"/>
    <property type="project" value="TreeGrafter"/>
</dbReference>
<protein>
    <submittedName>
        <fullName evidence="7">Uncharacterized protein</fullName>
    </submittedName>
</protein>
<evidence type="ECO:0000313" key="7">
    <source>
        <dbReference type="EMBL" id="KAH9308794.1"/>
    </source>
</evidence>
<dbReference type="InterPro" id="IPR044890">
    <property type="entry name" value="TMEM14_sf"/>
</dbReference>
<dbReference type="SUPFAM" id="SSF58113">
    <property type="entry name" value="Apolipoprotein A-I"/>
    <property type="match status" value="1"/>
</dbReference>
<comment type="caution">
    <text evidence="7">The sequence shown here is derived from an EMBL/GenBank/DDBJ whole genome shotgun (WGS) entry which is preliminary data.</text>
</comment>
<evidence type="ECO:0000256" key="4">
    <source>
        <dbReference type="ARBA" id="ARBA00022989"/>
    </source>
</evidence>
<feature type="region of interest" description="Disordered" evidence="6">
    <location>
        <begin position="108"/>
        <end position="128"/>
    </location>
</feature>
<feature type="non-terminal residue" evidence="7">
    <location>
        <position position="365"/>
    </location>
</feature>
<evidence type="ECO:0000256" key="6">
    <source>
        <dbReference type="SAM" id="MobiDB-lite"/>
    </source>
</evidence>
<sequence length="365" mass="40228">MEWMALSKVDVGLKKNLVGRCLPPSLHWRKHGSNAPAQCRYLDSTTVLGFNGLRVSPQSGFVGGATLMRHGSFSLLLKNQLVAAASQEESAPSDAEVVKVRNELEKQAEETNDALKQTTDATKEQPSRVQEIFKEASSKLSGDPYIELEKVRKNLEKVRNELEKRAEESDEELKRVVNVIKEQSSKMLEISKEAYVVYAEKAKIVLKDSTEQLKLQAQNTRGVLVSTAEELSEKGKQNFSALIENAPEPVKDIAETAFGAHPEDIQKLSGVHDFCVGIPYGALLFVGGFLSFLISGSIPAIRFGVILGGIHLSMCRLSLKAWKKGDSSVPYVKIQAAIALIIFVREMRVLSQRPALFPGVFMAFV</sequence>
<dbReference type="PANTHER" id="PTHR12668:SF43">
    <property type="entry name" value="TRANSMEMBRANE PROTEIN 14 HOMOLOG"/>
    <property type="match status" value="1"/>
</dbReference>
<gene>
    <name evidence="7" type="ORF">KI387_036705</name>
</gene>
<keyword evidence="4" id="KW-1133">Transmembrane helix</keyword>
<name>A0AA38KTZ2_TAXCH</name>
<proteinExistence type="inferred from homology"/>
<dbReference type="Pfam" id="PF03647">
    <property type="entry name" value="Tmemb_14"/>
    <property type="match status" value="1"/>
</dbReference>
<accession>A0AA38KTZ2</accession>
<keyword evidence="3" id="KW-0812">Transmembrane</keyword>